<dbReference type="PIRSF" id="PIRSF035875">
    <property type="entry name" value="RNase_BN"/>
    <property type="match status" value="1"/>
</dbReference>
<feature type="transmembrane region" description="Helical" evidence="6">
    <location>
        <begin position="238"/>
        <end position="268"/>
    </location>
</feature>
<evidence type="ECO:0000256" key="3">
    <source>
        <dbReference type="ARBA" id="ARBA00022692"/>
    </source>
</evidence>
<feature type="transmembrane region" description="Helical" evidence="6">
    <location>
        <begin position="137"/>
        <end position="161"/>
    </location>
</feature>
<keyword evidence="5 6" id="KW-0472">Membrane</keyword>
<dbReference type="GO" id="GO:0005886">
    <property type="term" value="C:plasma membrane"/>
    <property type="evidence" value="ECO:0007669"/>
    <property type="project" value="UniProtKB-SubCell"/>
</dbReference>
<dbReference type="Proteomes" id="UP000321523">
    <property type="component" value="Unassembled WGS sequence"/>
</dbReference>
<feature type="transmembrane region" description="Helical" evidence="6">
    <location>
        <begin position="23"/>
        <end position="53"/>
    </location>
</feature>
<evidence type="ECO:0000256" key="1">
    <source>
        <dbReference type="ARBA" id="ARBA00004651"/>
    </source>
</evidence>
<dbReference type="NCBIfam" id="TIGR00765">
    <property type="entry name" value="yihY_not_rbn"/>
    <property type="match status" value="1"/>
</dbReference>
<dbReference type="AlphaFoldDB" id="A0A512DR46"/>
<gene>
    <name evidence="7" type="ORF">SAE02_30630</name>
</gene>
<keyword evidence="8" id="KW-1185">Reference proteome</keyword>
<accession>A0A512DR46</accession>
<evidence type="ECO:0000313" key="7">
    <source>
        <dbReference type="EMBL" id="GEO38915.1"/>
    </source>
</evidence>
<comment type="caution">
    <text evidence="7">The sequence shown here is derived from an EMBL/GenBank/DDBJ whole genome shotgun (WGS) entry which is preliminary data.</text>
</comment>
<evidence type="ECO:0000256" key="4">
    <source>
        <dbReference type="ARBA" id="ARBA00022989"/>
    </source>
</evidence>
<feature type="transmembrane region" description="Helical" evidence="6">
    <location>
        <begin position="181"/>
        <end position="198"/>
    </location>
</feature>
<keyword evidence="3 6" id="KW-0812">Transmembrane</keyword>
<dbReference type="InterPro" id="IPR017039">
    <property type="entry name" value="Virul_fac_BrkB"/>
</dbReference>
<protein>
    <submittedName>
        <fullName evidence="7">Uncharacterized protein</fullName>
    </submittedName>
</protein>
<feature type="transmembrane region" description="Helical" evidence="6">
    <location>
        <begin position="210"/>
        <end position="232"/>
    </location>
</feature>
<evidence type="ECO:0000313" key="8">
    <source>
        <dbReference type="Proteomes" id="UP000321523"/>
    </source>
</evidence>
<feature type="transmembrane region" description="Helical" evidence="6">
    <location>
        <begin position="92"/>
        <end position="116"/>
    </location>
</feature>
<dbReference type="Pfam" id="PF03631">
    <property type="entry name" value="Virul_fac_BrkB"/>
    <property type="match status" value="1"/>
</dbReference>
<dbReference type="EMBL" id="BJYZ01000013">
    <property type="protein sequence ID" value="GEO38915.1"/>
    <property type="molecule type" value="Genomic_DNA"/>
</dbReference>
<evidence type="ECO:0000256" key="5">
    <source>
        <dbReference type="ARBA" id="ARBA00023136"/>
    </source>
</evidence>
<evidence type="ECO:0000256" key="2">
    <source>
        <dbReference type="ARBA" id="ARBA00022475"/>
    </source>
</evidence>
<dbReference type="PANTHER" id="PTHR30213">
    <property type="entry name" value="INNER MEMBRANE PROTEIN YHJD"/>
    <property type="match status" value="1"/>
</dbReference>
<evidence type="ECO:0000256" key="6">
    <source>
        <dbReference type="SAM" id="Phobius"/>
    </source>
</evidence>
<keyword evidence="4 6" id="KW-1133">Transmembrane helix</keyword>
<keyword evidence="2" id="KW-1003">Cell membrane</keyword>
<proteinExistence type="predicted"/>
<comment type="subcellular location">
    <subcellularLocation>
        <location evidence="1">Cell membrane</location>
        <topology evidence="1">Multi-pass membrane protein</topology>
    </subcellularLocation>
</comment>
<sequence>MALSYSGWWKILKGTYRTSTDKGLWVAAAGVAFFAFYTLIPTLAVLIVTYGALGGGGDVHDRMSELGPVFPDQAMQALFGQMMDTARDTGTGFGWGLFGSLMVLVWSGLFGMRALMAALNYAYHEVETRGFLKLNGMALLLCLGSFVLAAGLIGILTAAPLMMRDPAQDPLWSKIYVYGRWPLVGALIIGALAVCYRLGPCHSAPRWRWVGWGSIFTATVWIVTSIGFTLYVQQIANYATAFGLAGAVLTLMIWLYLLAYTVLLGAVINAETEREHGPET</sequence>
<dbReference type="PANTHER" id="PTHR30213:SF0">
    <property type="entry name" value="UPF0761 MEMBRANE PROTEIN YIHY"/>
    <property type="match status" value="1"/>
</dbReference>
<reference evidence="7 8" key="1">
    <citation type="submission" date="2019-07" db="EMBL/GenBank/DDBJ databases">
        <title>Whole genome shotgun sequence of Skermanella aerolata NBRC 106429.</title>
        <authorList>
            <person name="Hosoyama A."/>
            <person name="Uohara A."/>
            <person name="Ohji S."/>
            <person name="Ichikawa N."/>
        </authorList>
    </citation>
    <scope>NUCLEOTIDE SEQUENCE [LARGE SCALE GENOMIC DNA]</scope>
    <source>
        <strain evidence="7 8">NBRC 106429</strain>
    </source>
</reference>
<organism evidence="7 8">
    <name type="scientific">Skermanella aerolata</name>
    <dbReference type="NCBI Taxonomy" id="393310"/>
    <lineage>
        <taxon>Bacteria</taxon>
        <taxon>Pseudomonadati</taxon>
        <taxon>Pseudomonadota</taxon>
        <taxon>Alphaproteobacteria</taxon>
        <taxon>Rhodospirillales</taxon>
        <taxon>Azospirillaceae</taxon>
        <taxon>Skermanella</taxon>
    </lineage>
</organism>
<dbReference type="RefSeq" id="WP_169789333.1">
    <property type="nucleotide sequence ID" value="NZ_BJYZ01000013.1"/>
</dbReference>
<name>A0A512DR46_9PROT</name>